<dbReference type="InterPro" id="IPR025558">
    <property type="entry name" value="DUF4283"/>
</dbReference>
<proteinExistence type="predicted"/>
<comment type="caution">
    <text evidence="2">The sequence shown here is derived from an EMBL/GenBank/DDBJ whole genome shotgun (WGS) entry which is preliminary data.</text>
</comment>
<gene>
    <name evidence="2" type="ORF">F3Y22_tig00018968pilonHSYRG00003</name>
</gene>
<accession>A0A6A3BV93</accession>
<dbReference type="OrthoDB" id="1102891at2759"/>
<dbReference type="Proteomes" id="UP000436088">
    <property type="component" value="Unassembled WGS sequence"/>
</dbReference>
<dbReference type="AlphaFoldDB" id="A0A6A3BV93"/>
<dbReference type="Pfam" id="PF14111">
    <property type="entry name" value="DUF4283"/>
    <property type="match status" value="1"/>
</dbReference>
<organism evidence="2 3">
    <name type="scientific">Hibiscus syriacus</name>
    <name type="common">Rose of Sharon</name>
    <dbReference type="NCBI Taxonomy" id="106335"/>
    <lineage>
        <taxon>Eukaryota</taxon>
        <taxon>Viridiplantae</taxon>
        <taxon>Streptophyta</taxon>
        <taxon>Embryophyta</taxon>
        <taxon>Tracheophyta</taxon>
        <taxon>Spermatophyta</taxon>
        <taxon>Magnoliopsida</taxon>
        <taxon>eudicotyledons</taxon>
        <taxon>Gunneridae</taxon>
        <taxon>Pentapetalae</taxon>
        <taxon>rosids</taxon>
        <taxon>malvids</taxon>
        <taxon>Malvales</taxon>
        <taxon>Malvaceae</taxon>
        <taxon>Malvoideae</taxon>
        <taxon>Hibiscus</taxon>
    </lineage>
</organism>
<feature type="domain" description="DUF4283" evidence="1">
    <location>
        <begin position="55"/>
        <end position="134"/>
    </location>
</feature>
<sequence length="287" mass="33144">MLQPGKPNEASGSFVIAKEDEEDIDIMDDDIITGIQHDLPSIRFSERPYKLMEASMTNTVVLKLLGRNIGLNAFTNKVFALWRPSQPFMDLENDYFLSRFQSKEDYRKVLTDGSWIIYGQYLTVQPWSFNFSTSQPYPAWIRLPGLPEFMYKKFILMGMGKLIRKVVKLDFHKDTNNRRRFARIAVYVGLKQPLVSQVVIENEIQKVEYENHSQICFSYGRFGYMKEACPFTILEHTNGDITSTNLVSSPLPNNPHSTSFENSPVITNKSVEEELYGPWMVVVRQSL</sequence>
<protein>
    <recommendedName>
        <fullName evidence="1">DUF4283 domain-containing protein</fullName>
    </recommendedName>
</protein>
<dbReference type="EMBL" id="VEPZ02000706">
    <property type="protein sequence ID" value="KAE8720574.1"/>
    <property type="molecule type" value="Genomic_DNA"/>
</dbReference>
<evidence type="ECO:0000259" key="1">
    <source>
        <dbReference type="Pfam" id="PF14111"/>
    </source>
</evidence>
<dbReference type="PANTHER" id="PTHR31286">
    <property type="entry name" value="GLYCINE-RICH CELL WALL STRUCTURAL PROTEIN 1.8-LIKE"/>
    <property type="match status" value="1"/>
</dbReference>
<dbReference type="PANTHER" id="PTHR31286:SF173">
    <property type="entry name" value="DUF4283 DOMAIN-CONTAINING PROTEIN"/>
    <property type="match status" value="1"/>
</dbReference>
<keyword evidence="3" id="KW-1185">Reference proteome</keyword>
<name>A0A6A3BV93_HIBSY</name>
<dbReference type="InterPro" id="IPR040256">
    <property type="entry name" value="At4g02000-like"/>
</dbReference>
<evidence type="ECO:0000313" key="2">
    <source>
        <dbReference type="EMBL" id="KAE8720574.1"/>
    </source>
</evidence>
<evidence type="ECO:0000313" key="3">
    <source>
        <dbReference type="Proteomes" id="UP000436088"/>
    </source>
</evidence>
<reference evidence="2" key="1">
    <citation type="submission" date="2019-09" db="EMBL/GenBank/DDBJ databases">
        <title>Draft genome information of white flower Hibiscus syriacus.</title>
        <authorList>
            <person name="Kim Y.-M."/>
        </authorList>
    </citation>
    <scope>NUCLEOTIDE SEQUENCE [LARGE SCALE GENOMIC DNA]</scope>
    <source>
        <strain evidence="2">YM2019G1</strain>
    </source>
</reference>